<keyword evidence="3" id="KW-1185">Reference proteome</keyword>
<feature type="domain" description="Reverse transcriptase zinc-binding" evidence="1">
    <location>
        <begin position="170"/>
        <end position="252"/>
    </location>
</feature>
<protein>
    <recommendedName>
        <fullName evidence="1">Reverse transcriptase zinc-binding domain-containing protein</fullName>
    </recommendedName>
</protein>
<dbReference type="Proteomes" id="UP001472677">
    <property type="component" value="Unassembled WGS sequence"/>
</dbReference>
<dbReference type="EMBL" id="JBBPBM010000278">
    <property type="protein sequence ID" value="KAK8498141.1"/>
    <property type="molecule type" value="Genomic_DNA"/>
</dbReference>
<accession>A0ABR2AW94</accession>
<name>A0ABR2AW94_9ROSI</name>
<dbReference type="InterPro" id="IPR026960">
    <property type="entry name" value="RVT-Znf"/>
</dbReference>
<sequence length="255" mass="28270">MVSAMNLIFDVTDNLQEIMPEKQESVPTPIAVPSMHSADPTIPVDPPSSILAHSRQNMDKSNAQRTSMSISKKIVSIPHVTKKLAINGSKATKHPFAILKNPMHSSPADAIVDDNLLVKDVVSANGDWNWDFLRNMLEAVVILHILNLTAPISLAGSDCCCWSCGKNGAFSVKSAYTKLAQDAWGVKDAKWELLWHLPIPERIKFFLWLSLHGRILTNVYRFHRHLSVDPICSICAVSDESILHVLRDCRSTASL</sequence>
<evidence type="ECO:0000259" key="1">
    <source>
        <dbReference type="Pfam" id="PF13966"/>
    </source>
</evidence>
<comment type="caution">
    <text evidence="2">The sequence shown here is derived from an EMBL/GenBank/DDBJ whole genome shotgun (WGS) entry which is preliminary data.</text>
</comment>
<evidence type="ECO:0000313" key="3">
    <source>
        <dbReference type="Proteomes" id="UP001472677"/>
    </source>
</evidence>
<reference evidence="2 3" key="1">
    <citation type="journal article" date="2024" name="G3 (Bethesda)">
        <title>Genome assembly of Hibiscus sabdariffa L. provides insights into metabolisms of medicinal natural products.</title>
        <authorList>
            <person name="Kim T."/>
        </authorList>
    </citation>
    <scope>NUCLEOTIDE SEQUENCE [LARGE SCALE GENOMIC DNA]</scope>
    <source>
        <strain evidence="2">TK-2024</strain>
        <tissue evidence="2">Old leaves</tissue>
    </source>
</reference>
<gene>
    <name evidence="2" type="ORF">V6N12_063792</name>
</gene>
<dbReference type="Pfam" id="PF13966">
    <property type="entry name" value="zf-RVT"/>
    <property type="match status" value="1"/>
</dbReference>
<evidence type="ECO:0000313" key="2">
    <source>
        <dbReference type="EMBL" id="KAK8498141.1"/>
    </source>
</evidence>
<dbReference type="PANTHER" id="PTHR36617:SF15">
    <property type="entry name" value="REVERSE TRANSCRIPTASE ZINC-BINDING DOMAIN-CONTAINING PROTEIN"/>
    <property type="match status" value="1"/>
</dbReference>
<organism evidence="2 3">
    <name type="scientific">Hibiscus sabdariffa</name>
    <name type="common">roselle</name>
    <dbReference type="NCBI Taxonomy" id="183260"/>
    <lineage>
        <taxon>Eukaryota</taxon>
        <taxon>Viridiplantae</taxon>
        <taxon>Streptophyta</taxon>
        <taxon>Embryophyta</taxon>
        <taxon>Tracheophyta</taxon>
        <taxon>Spermatophyta</taxon>
        <taxon>Magnoliopsida</taxon>
        <taxon>eudicotyledons</taxon>
        <taxon>Gunneridae</taxon>
        <taxon>Pentapetalae</taxon>
        <taxon>rosids</taxon>
        <taxon>malvids</taxon>
        <taxon>Malvales</taxon>
        <taxon>Malvaceae</taxon>
        <taxon>Malvoideae</taxon>
        <taxon>Hibiscus</taxon>
    </lineage>
</organism>
<dbReference type="PANTHER" id="PTHR36617">
    <property type="entry name" value="PROTEIN, PUTATIVE-RELATED"/>
    <property type="match status" value="1"/>
</dbReference>
<proteinExistence type="predicted"/>